<reference evidence="2 3" key="1">
    <citation type="submission" date="2024-10" db="EMBL/GenBank/DDBJ databases">
        <authorList>
            <person name="Kim D."/>
        </authorList>
    </citation>
    <scope>NUCLEOTIDE SEQUENCE [LARGE SCALE GENOMIC DNA]</scope>
    <source>
        <strain evidence="2">BH-2024</strain>
    </source>
</reference>
<gene>
    <name evidence="2" type="ORF">niasHT_011376</name>
</gene>
<comment type="caution">
    <text evidence="2">The sequence shown here is derived from an EMBL/GenBank/DDBJ whole genome shotgun (WGS) entry which is preliminary data.</text>
</comment>
<keyword evidence="3" id="KW-1185">Reference proteome</keyword>
<evidence type="ECO:0000313" key="2">
    <source>
        <dbReference type="EMBL" id="KAL3114940.1"/>
    </source>
</evidence>
<dbReference type="Proteomes" id="UP001620626">
    <property type="component" value="Unassembled WGS sequence"/>
</dbReference>
<accession>A0ABD2LJV6</accession>
<sequence>MGEGTLKGPFGTFPPRGQNTVKTKRKQRKSFAGPSKGPKALFPTEEAKTDRFSRAKWETEKNIGIKNLLNSSSARAIRWHNWKNAPNGEKMAELFRGDALNLNGKGIGIL</sequence>
<dbReference type="EMBL" id="JBICBT010000406">
    <property type="protein sequence ID" value="KAL3114940.1"/>
    <property type="molecule type" value="Genomic_DNA"/>
</dbReference>
<evidence type="ECO:0000256" key="1">
    <source>
        <dbReference type="SAM" id="MobiDB-lite"/>
    </source>
</evidence>
<name>A0ABD2LJV6_9BILA</name>
<protein>
    <submittedName>
        <fullName evidence="2">Uncharacterized protein</fullName>
    </submittedName>
</protein>
<evidence type="ECO:0000313" key="3">
    <source>
        <dbReference type="Proteomes" id="UP001620626"/>
    </source>
</evidence>
<proteinExistence type="predicted"/>
<organism evidence="2 3">
    <name type="scientific">Heterodera trifolii</name>
    <dbReference type="NCBI Taxonomy" id="157864"/>
    <lineage>
        <taxon>Eukaryota</taxon>
        <taxon>Metazoa</taxon>
        <taxon>Ecdysozoa</taxon>
        <taxon>Nematoda</taxon>
        <taxon>Chromadorea</taxon>
        <taxon>Rhabditida</taxon>
        <taxon>Tylenchina</taxon>
        <taxon>Tylenchomorpha</taxon>
        <taxon>Tylenchoidea</taxon>
        <taxon>Heteroderidae</taxon>
        <taxon>Heteroderinae</taxon>
        <taxon>Heterodera</taxon>
    </lineage>
</organism>
<feature type="region of interest" description="Disordered" evidence="1">
    <location>
        <begin position="1"/>
        <end position="50"/>
    </location>
</feature>
<dbReference type="AlphaFoldDB" id="A0ABD2LJV6"/>